<keyword evidence="8" id="KW-0732">Signal</keyword>
<evidence type="ECO:0000256" key="7">
    <source>
        <dbReference type="ARBA" id="ARBA00023049"/>
    </source>
</evidence>
<reference evidence="11 12" key="1">
    <citation type="submission" date="2017-07" db="EMBL/GenBank/DDBJ databases">
        <title>Niveispirillum cyanobacteriorum sp. nov., isolated from cyanobacterial aggregates in a eutrophic lake.</title>
        <authorList>
            <person name="Cai H."/>
        </authorList>
    </citation>
    <scope>NUCLEOTIDE SEQUENCE [LARGE SCALE GENOMIC DNA]</scope>
    <source>
        <strain evidence="12">TH1-14</strain>
    </source>
</reference>
<dbReference type="Gene3D" id="1.10.1380.10">
    <property type="entry name" value="Neutral endopeptidase , domain2"/>
    <property type="match status" value="1"/>
</dbReference>
<comment type="caution">
    <text evidence="11">The sequence shown here is derived from an EMBL/GenBank/DDBJ whole genome shotgun (WGS) entry which is preliminary data.</text>
</comment>
<dbReference type="SUPFAM" id="SSF55486">
    <property type="entry name" value="Metalloproteases ('zincins'), catalytic domain"/>
    <property type="match status" value="1"/>
</dbReference>
<dbReference type="GO" id="GO:0046872">
    <property type="term" value="F:metal ion binding"/>
    <property type="evidence" value="ECO:0007669"/>
    <property type="project" value="UniProtKB-KW"/>
</dbReference>
<evidence type="ECO:0000256" key="3">
    <source>
        <dbReference type="ARBA" id="ARBA00022670"/>
    </source>
</evidence>
<keyword evidence="12" id="KW-1185">Reference proteome</keyword>
<evidence type="ECO:0000256" key="8">
    <source>
        <dbReference type="SAM" id="SignalP"/>
    </source>
</evidence>
<comment type="similarity">
    <text evidence="2">Belongs to the peptidase M13 family.</text>
</comment>
<feature type="domain" description="Peptidase M13 N-terminal" evidence="10">
    <location>
        <begin position="58"/>
        <end position="434"/>
    </location>
</feature>
<evidence type="ECO:0000256" key="6">
    <source>
        <dbReference type="ARBA" id="ARBA00022833"/>
    </source>
</evidence>
<dbReference type="InterPro" id="IPR042089">
    <property type="entry name" value="Peptidase_M13_dom_2"/>
</dbReference>
<evidence type="ECO:0000256" key="4">
    <source>
        <dbReference type="ARBA" id="ARBA00022723"/>
    </source>
</evidence>
<dbReference type="CDD" id="cd08662">
    <property type="entry name" value="M13"/>
    <property type="match status" value="1"/>
</dbReference>
<dbReference type="PROSITE" id="PS51885">
    <property type="entry name" value="NEPRILYSIN"/>
    <property type="match status" value="1"/>
</dbReference>
<feature type="chain" id="PRO_5012400572" evidence="8">
    <location>
        <begin position="28"/>
        <end position="690"/>
    </location>
</feature>
<dbReference type="PANTHER" id="PTHR11733:SF167">
    <property type="entry name" value="FI17812P1-RELATED"/>
    <property type="match status" value="1"/>
</dbReference>
<feature type="domain" description="Peptidase M13 C-terminal" evidence="9">
    <location>
        <begin position="486"/>
        <end position="683"/>
    </location>
</feature>
<gene>
    <name evidence="11" type="ORF">CHU95_14675</name>
</gene>
<evidence type="ECO:0000259" key="10">
    <source>
        <dbReference type="Pfam" id="PF05649"/>
    </source>
</evidence>
<keyword evidence="5" id="KW-0378">Hydrolase</keyword>
<protein>
    <submittedName>
        <fullName evidence="11">Peptidase M13</fullName>
    </submittedName>
</protein>
<name>A0A255YWR2_9PROT</name>
<proteinExistence type="inferred from homology"/>
<dbReference type="GO" id="GO:0016485">
    <property type="term" value="P:protein processing"/>
    <property type="evidence" value="ECO:0007669"/>
    <property type="project" value="TreeGrafter"/>
</dbReference>
<keyword evidence="4" id="KW-0479">Metal-binding</keyword>
<evidence type="ECO:0000259" key="9">
    <source>
        <dbReference type="Pfam" id="PF01431"/>
    </source>
</evidence>
<evidence type="ECO:0000313" key="11">
    <source>
        <dbReference type="EMBL" id="OYQ33619.1"/>
    </source>
</evidence>
<comment type="cofactor">
    <cofactor evidence="1">
        <name>Zn(2+)</name>
        <dbReference type="ChEBI" id="CHEBI:29105"/>
    </cofactor>
</comment>
<evidence type="ECO:0000256" key="2">
    <source>
        <dbReference type="ARBA" id="ARBA00007357"/>
    </source>
</evidence>
<evidence type="ECO:0000256" key="1">
    <source>
        <dbReference type="ARBA" id="ARBA00001947"/>
    </source>
</evidence>
<dbReference type="GO" id="GO:0005886">
    <property type="term" value="C:plasma membrane"/>
    <property type="evidence" value="ECO:0007669"/>
    <property type="project" value="TreeGrafter"/>
</dbReference>
<evidence type="ECO:0000313" key="12">
    <source>
        <dbReference type="Proteomes" id="UP000216998"/>
    </source>
</evidence>
<dbReference type="PANTHER" id="PTHR11733">
    <property type="entry name" value="ZINC METALLOPROTEASE FAMILY M13 NEPRILYSIN-RELATED"/>
    <property type="match status" value="1"/>
</dbReference>
<dbReference type="InterPro" id="IPR024079">
    <property type="entry name" value="MetalloPept_cat_dom_sf"/>
</dbReference>
<dbReference type="RefSeq" id="WP_094457061.1">
    <property type="nucleotide sequence ID" value="NZ_NOXU01000030.1"/>
</dbReference>
<keyword evidence="7" id="KW-0482">Metalloprotease</keyword>
<dbReference type="GO" id="GO:0004222">
    <property type="term" value="F:metalloendopeptidase activity"/>
    <property type="evidence" value="ECO:0007669"/>
    <property type="project" value="InterPro"/>
</dbReference>
<dbReference type="Pfam" id="PF01431">
    <property type="entry name" value="Peptidase_M13"/>
    <property type="match status" value="1"/>
</dbReference>
<keyword evidence="3" id="KW-0645">Protease</keyword>
<feature type="signal peptide" evidence="8">
    <location>
        <begin position="1"/>
        <end position="27"/>
    </location>
</feature>
<organism evidence="11 12">
    <name type="scientific">Niveispirillum lacus</name>
    <dbReference type="NCBI Taxonomy" id="1981099"/>
    <lineage>
        <taxon>Bacteria</taxon>
        <taxon>Pseudomonadati</taxon>
        <taxon>Pseudomonadota</taxon>
        <taxon>Alphaproteobacteria</taxon>
        <taxon>Rhodospirillales</taxon>
        <taxon>Azospirillaceae</taxon>
        <taxon>Niveispirillum</taxon>
    </lineage>
</organism>
<dbReference type="InterPro" id="IPR000718">
    <property type="entry name" value="Peptidase_M13"/>
</dbReference>
<dbReference type="EMBL" id="NOXU01000030">
    <property type="protein sequence ID" value="OYQ33619.1"/>
    <property type="molecule type" value="Genomic_DNA"/>
</dbReference>
<dbReference type="InterPro" id="IPR018497">
    <property type="entry name" value="Peptidase_M13_C"/>
</dbReference>
<accession>A0A255YWR2</accession>
<dbReference type="OrthoDB" id="9775677at2"/>
<sequence>MMKRIGMGASSLLALGLTFMLSGAALADTQVAQVAPAAAKAGKPPAPGLPVLDDTVSPCDNFFLHACGVWKRENPIPDDQARWGNFNVLADKNLTLLRQILDQAAANPTPKTARIADFYAACMDEAAVDAKGLAPLAPMLDRINGLTDKKDLGAVIGFLHDQGVNALFGFGRMQKFSDAVQTIATVGQGGLGLPDRDFYFKDDPKSAEQRAAYVAHVAKMFELAGTPADAAKAKADTVMAFETALAEASMTRLERRDPQKQNNPTVLADFAKSVSAIDWAAYLAAIGAPAFSEMNVGQPKFFEAVNTKLTQASVEDIKTYLTWHTLRSNAQWLPTAFSEEAFNFYGRTLNGTKEQRPRWKRCVAATDNALGEDLGQYFVEKAFGPEHKKRMLTMVGDVQAALKDRISGLEWMSPETKTKAHEKLANMPNKIGYPDNWRDYSALTIVKGDLLGNVTRAESFEQRRRLARIGLPRDSSEWGMTPPTVNAYYSPQQNNINFPAGILQPPFFDFTADDAYNYGAIGGVIGHEIIHGFDDQGRKFAGDGNLKDWWTEDDAKRFTERAQCLVDQYSGFQAVEGVNLNGKQTLGENTADNGGLAVALDALKRRLGEAGMRKKIGGLTAEQRFFYGWANVWCAQERPEFRRLQAQTGVHSLPEYRVNGTLSNMPEFAKAFNCQPTDKMVRGDKACKVW</sequence>
<dbReference type="Pfam" id="PF05649">
    <property type="entry name" value="Peptidase_M13_N"/>
    <property type="match status" value="1"/>
</dbReference>
<keyword evidence="6" id="KW-0862">Zinc</keyword>
<dbReference type="Gene3D" id="3.40.390.10">
    <property type="entry name" value="Collagenase (Catalytic Domain)"/>
    <property type="match status" value="1"/>
</dbReference>
<dbReference type="InterPro" id="IPR008753">
    <property type="entry name" value="Peptidase_M13_N"/>
</dbReference>
<dbReference type="PRINTS" id="PR00786">
    <property type="entry name" value="NEPRILYSIN"/>
</dbReference>
<dbReference type="AlphaFoldDB" id="A0A255YWR2"/>
<evidence type="ECO:0000256" key="5">
    <source>
        <dbReference type="ARBA" id="ARBA00022801"/>
    </source>
</evidence>
<dbReference type="Proteomes" id="UP000216998">
    <property type="component" value="Unassembled WGS sequence"/>
</dbReference>